<organism evidence="1">
    <name type="scientific">Clostridioides difficile</name>
    <name type="common">Peptoclostridium difficile</name>
    <dbReference type="NCBI Taxonomy" id="1496"/>
    <lineage>
        <taxon>Bacteria</taxon>
        <taxon>Bacillati</taxon>
        <taxon>Bacillota</taxon>
        <taxon>Clostridia</taxon>
        <taxon>Peptostreptococcales</taxon>
        <taxon>Peptostreptococcaceae</taxon>
        <taxon>Clostridioides</taxon>
    </lineage>
</organism>
<dbReference type="RefSeq" id="WP_113649393.1">
    <property type="nucleotide sequence ID" value="NZ_JAFJTW010000151.1"/>
</dbReference>
<name>A0A2R2ZJH7_CLODI</name>
<protein>
    <recommendedName>
        <fullName evidence="2">Bacteriophage abortive infection AbiH</fullName>
    </recommendedName>
</protein>
<dbReference type="InterPro" id="IPR025935">
    <property type="entry name" value="AbiH"/>
</dbReference>
<dbReference type="GeneID" id="78175596"/>
<gene>
    <name evidence="1" type="ORF">ProphageCTn5LIBA2945_00001</name>
</gene>
<evidence type="ECO:0000313" key="1">
    <source>
        <dbReference type="EMBL" id="AUV57927.1"/>
    </source>
</evidence>
<dbReference type="EMBL" id="MF547665">
    <property type="protein sequence ID" value="AUV57927.1"/>
    <property type="molecule type" value="Genomic_DNA"/>
</dbReference>
<accession>A0A2R2ZJH7</accession>
<dbReference type="Pfam" id="PF14253">
    <property type="entry name" value="AbiH"/>
    <property type="match status" value="1"/>
</dbReference>
<dbReference type="AlphaFoldDB" id="A0A2R2ZJH7"/>
<proteinExistence type="predicted"/>
<evidence type="ECO:0008006" key="2">
    <source>
        <dbReference type="Google" id="ProtNLM"/>
    </source>
</evidence>
<reference evidence="1" key="1">
    <citation type="journal article" date="2018" name="Genome Biol. Evol.">
        <title>Two Groups of Cocirculating, Epidemic Clostridiodes difficile Strains Microdiversify through Different Mechanisms.</title>
        <authorList>
            <person name="Murillo T."/>
            <person name="Ramirez-Vargas G."/>
            <person name="Riedel T."/>
            <person name="Overmann J."/>
            <person name="Andersen J.M."/>
            <person name="Guzman-Verri C."/>
            <person name="Chaves-Olarte E."/>
            <person name="Rodriguez C."/>
        </authorList>
    </citation>
    <scope>NUCLEOTIDE SEQUENCE</scope>
    <source>
        <strain evidence="1">LIBA-2945</strain>
    </source>
</reference>
<sequence length="318" mass="36976">MKTLYLVGNGFDIQHGIRTPYSEFRSFLETHHESFLTDFEAMYNIQPLDDTEPWYTEAAQERWKKSVLKDLWQTFEEEMGNPDVEGMHDMASSLAEQMPEEGIKYTLDLHWKEQYGFSSDLQKYVLEWLESIDTSGVCPIKKSFIGNCSDIFINFNYTDVLERVYGVKTVLHLHGGVPSCSAIPPIMGHGNKFIIDYYKRRAQCASEEFVEWEESICSAIAKFCSSLYKDTDAIISRNESFFSSLKDIEQVVSIGLSFGNVDTPYLLRIAEEIKPTSKWIIYYYSEDDKKRLKDVFGILGLSRKFETYFLPSRMFWDD</sequence>